<dbReference type="Proteomes" id="UP000015105">
    <property type="component" value="Chromosome 3D"/>
</dbReference>
<reference evidence="4" key="2">
    <citation type="journal article" date="2017" name="Nat. Plants">
        <title>The Aegilops tauschii genome reveals multiple impacts of transposons.</title>
        <authorList>
            <person name="Zhao G."/>
            <person name="Zou C."/>
            <person name="Li K."/>
            <person name="Wang K."/>
            <person name="Li T."/>
            <person name="Gao L."/>
            <person name="Zhang X."/>
            <person name="Wang H."/>
            <person name="Yang Z."/>
            <person name="Liu X."/>
            <person name="Jiang W."/>
            <person name="Mao L."/>
            <person name="Kong X."/>
            <person name="Jiao Y."/>
            <person name="Jia J."/>
        </authorList>
    </citation>
    <scope>NUCLEOTIDE SEQUENCE [LARGE SCALE GENOMIC DNA]</scope>
    <source>
        <strain evidence="4">cv. AL8/78</strain>
    </source>
</reference>
<sequence>MGLSGDVVVEWWQEWQLRILVLGSLFIQYLLYLSFWVRRSPTMRRRLRVLVWIAYIGGDAVAIYALATLFDRRKQSLDGKSRGALEVVWAPVLLIHLGGQPWISAYSLQNNDLWLWGQHRDCNPGI</sequence>
<name>A0A453DMQ9_AEGTS</name>
<keyword evidence="4" id="KW-1185">Reference proteome</keyword>
<evidence type="ECO:0000313" key="4">
    <source>
        <dbReference type="Proteomes" id="UP000015105"/>
    </source>
</evidence>
<accession>A0A453DMQ9</accession>
<proteinExistence type="predicted"/>
<reference evidence="3" key="3">
    <citation type="journal article" date="2017" name="Nature">
        <title>Genome sequence of the progenitor of the wheat D genome Aegilops tauschii.</title>
        <authorList>
            <person name="Luo M.C."/>
            <person name="Gu Y.Q."/>
            <person name="Puiu D."/>
            <person name="Wang H."/>
            <person name="Twardziok S.O."/>
            <person name="Deal K.R."/>
            <person name="Huo N."/>
            <person name="Zhu T."/>
            <person name="Wang L."/>
            <person name="Wang Y."/>
            <person name="McGuire P.E."/>
            <person name="Liu S."/>
            <person name="Long H."/>
            <person name="Ramasamy R.K."/>
            <person name="Rodriguez J.C."/>
            <person name="Van S.L."/>
            <person name="Yuan L."/>
            <person name="Wang Z."/>
            <person name="Xia Z."/>
            <person name="Xiao L."/>
            <person name="Anderson O.D."/>
            <person name="Ouyang S."/>
            <person name="Liang Y."/>
            <person name="Zimin A.V."/>
            <person name="Pertea G."/>
            <person name="Qi P."/>
            <person name="Bennetzen J.L."/>
            <person name="Dai X."/>
            <person name="Dawson M.W."/>
            <person name="Muller H.G."/>
            <person name="Kugler K."/>
            <person name="Rivarola-Duarte L."/>
            <person name="Spannagl M."/>
            <person name="Mayer K.F.X."/>
            <person name="Lu F.H."/>
            <person name="Bevan M.W."/>
            <person name="Leroy P."/>
            <person name="Li P."/>
            <person name="You F.M."/>
            <person name="Sun Q."/>
            <person name="Liu Z."/>
            <person name="Lyons E."/>
            <person name="Wicker T."/>
            <person name="Salzberg S.L."/>
            <person name="Devos K.M."/>
            <person name="Dvorak J."/>
        </authorList>
    </citation>
    <scope>NUCLEOTIDE SEQUENCE [LARGE SCALE GENOMIC DNA]</scope>
    <source>
        <strain evidence="3">cv. AL8/78</strain>
    </source>
</reference>
<evidence type="ECO:0000256" key="1">
    <source>
        <dbReference type="SAM" id="Phobius"/>
    </source>
</evidence>
<keyword evidence="1" id="KW-0812">Transmembrane</keyword>
<reference evidence="3" key="4">
    <citation type="submission" date="2019-03" db="UniProtKB">
        <authorList>
            <consortium name="EnsemblPlants"/>
        </authorList>
    </citation>
    <scope>IDENTIFICATION</scope>
</reference>
<feature type="domain" description="DUF4220" evidence="2">
    <location>
        <begin position="52"/>
        <end position="115"/>
    </location>
</feature>
<organism evidence="3 4">
    <name type="scientific">Aegilops tauschii subsp. strangulata</name>
    <name type="common">Goatgrass</name>
    <dbReference type="NCBI Taxonomy" id="200361"/>
    <lineage>
        <taxon>Eukaryota</taxon>
        <taxon>Viridiplantae</taxon>
        <taxon>Streptophyta</taxon>
        <taxon>Embryophyta</taxon>
        <taxon>Tracheophyta</taxon>
        <taxon>Spermatophyta</taxon>
        <taxon>Magnoliopsida</taxon>
        <taxon>Liliopsida</taxon>
        <taxon>Poales</taxon>
        <taxon>Poaceae</taxon>
        <taxon>BOP clade</taxon>
        <taxon>Pooideae</taxon>
        <taxon>Triticodae</taxon>
        <taxon>Triticeae</taxon>
        <taxon>Triticinae</taxon>
        <taxon>Aegilops</taxon>
    </lineage>
</organism>
<reference evidence="4" key="1">
    <citation type="journal article" date="2014" name="Science">
        <title>Ancient hybridizations among the ancestral genomes of bread wheat.</title>
        <authorList>
            <consortium name="International Wheat Genome Sequencing Consortium,"/>
            <person name="Marcussen T."/>
            <person name="Sandve S.R."/>
            <person name="Heier L."/>
            <person name="Spannagl M."/>
            <person name="Pfeifer M."/>
            <person name="Jakobsen K.S."/>
            <person name="Wulff B.B."/>
            <person name="Steuernagel B."/>
            <person name="Mayer K.F."/>
            <person name="Olsen O.A."/>
        </authorList>
    </citation>
    <scope>NUCLEOTIDE SEQUENCE [LARGE SCALE GENOMIC DNA]</scope>
    <source>
        <strain evidence="4">cv. AL8/78</strain>
    </source>
</reference>
<keyword evidence="1" id="KW-0472">Membrane</keyword>
<dbReference type="InterPro" id="IPR025315">
    <property type="entry name" value="DUF4220"/>
</dbReference>
<dbReference type="EnsemblPlants" id="AET3Gv20000500.5">
    <property type="protein sequence ID" value="AET3Gv20000500.5"/>
    <property type="gene ID" value="AET3Gv20000500"/>
</dbReference>
<feature type="transmembrane region" description="Helical" evidence="1">
    <location>
        <begin position="49"/>
        <end position="67"/>
    </location>
</feature>
<dbReference type="Pfam" id="PF13968">
    <property type="entry name" value="DUF4220"/>
    <property type="match status" value="1"/>
</dbReference>
<dbReference type="AlphaFoldDB" id="A0A453DMQ9"/>
<dbReference type="Gramene" id="AET3Gv20000500.5">
    <property type="protein sequence ID" value="AET3Gv20000500.5"/>
    <property type="gene ID" value="AET3Gv20000500"/>
</dbReference>
<evidence type="ECO:0000313" key="3">
    <source>
        <dbReference type="EnsemblPlants" id="AET3Gv20000500.5"/>
    </source>
</evidence>
<feature type="transmembrane region" description="Helical" evidence="1">
    <location>
        <begin position="15"/>
        <end position="37"/>
    </location>
</feature>
<evidence type="ECO:0000259" key="2">
    <source>
        <dbReference type="Pfam" id="PF13968"/>
    </source>
</evidence>
<protein>
    <recommendedName>
        <fullName evidence="2">DUF4220 domain-containing protein</fullName>
    </recommendedName>
</protein>
<dbReference type="PANTHER" id="PTHR31325">
    <property type="entry name" value="OS01G0798800 PROTEIN-RELATED"/>
    <property type="match status" value="1"/>
</dbReference>
<keyword evidence="1" id="KW-1133">Transmembrane helix</keyword>
<reference evidence="3" key="5">
    <citation type="journal article" date="2021" name="G3 (Bethesda)">
        <title>Aegilops tauschii genome assembly Aet v5.0 features greater sequence contiguity and improved annotation.</title>
        <authorList>
            <person name="Wang L."/>
            <person name="Zhu T."/>
            <person name="Rodriguez J.C."/>
            <person name="Deal K.R."/>
            <person name="Dubcovsky J."/>
            <person name="McGuire P.E."/>
            <person name="Lux T."/>
            <person name="Spannagl M."/>
            <person name="Mayer K.F.X."/>
            <person name="Baldrich P."/>
            <person name="Meyers B.C."/>
            <person name="Huo N."/>
            <person name="Gu Y.Q."/>
            <person name="Zhou H."/>
            <person name="Devos K.M."/>
            <person name="Bennetzen J.L."/>
            <person name="Unver T."/>
            <person name="Budak H."/>
            <person name="Gulick P.J."/>
            <person name="Galiba G."/>
            <person name="Kalapos B."/>
            <person name="Nelson D.R."/>
            <person name="Li P."/>
            <person name="You F.M."/>
            <person name="Luo M.C."/>
            <person name="Dvorak J."/>
        </authorList>
    </citation>
    <scope>NUCLEOTIDE SEQUENCE [LARGE SCALE GENOMIC DNA]</scope>
    <source>
        <strain evidence="3">cv. AL8/78</strain>
    </source>
</reference>